<evidence type="ECO:0000256" key="9">
    <source>
        <dbReference type="SAM" id="Phobius"/>
    </source>
</evidence>
<feature type="transmembrane region" description="Helical" evidence="9">
    <location>
        <begin position="314"/>
        <end position="334"/>
    </location>
</feature>
<dbReference type="RefSeq" id="WP_146188646.1">
    <property type="nucleotide sequence ID" value="NZ_OMOJ01000001.1"/>
</dbReference>
<feature type="transmembrane region" description="Helical" evidence="9">
    <location>
        <begin position="180"/>
        <end position="201"/>
    </location>
</feature>
<accession>A0A2R8AQC1</accession>
<evidence type="ECO:0000256" key="5">
    <source>
        <dbReference type="ARBA" id="ARBA00022692"/>
    </source>
</evidence>
<feature type="transmembrane region" description="Helical" evidence="9">
    <location>
        <begin position="103"/>
        <end position="125"/>
    </location>
</feature>
<keyword evidence="6 9" id="KW-1133">Transmembrane helix</keyword>
<evidence type="ECO:0000313" key="12">
    <source>
        <dbReference type="EMBL" id="SPF78170.1"/>
    </source>
</evidence>
<keyword evidence="13" id="KW-1185">Reference proteome</keyword>
<evidence type="ECO:0000256" key="2">
    <source>
        <dbReference type="ARBA" id="ARBA00022448"/>
    </source>
</evidence>
<feature type="domain" description="Tripartite ATP-independent periplasmic transporters DctQ component" evidence="10">
    <location>
        <begin position="46"/>
        <end position="170"/>
    </location>
</feature>
<evidence type="ECO:0000313" key="13">
    <source>
        <dbReference type="Proteomes" id="UP000244904"/>
    </source>
</evidence>
<dbReference type="Proteomes" id="UP000244904">
    <property type="component" value="Unassembled WGS sequence"/>
</dbReference>
<feature type="transmembrane region" description="Helical" evidence="9">
    <location>
        <begin position="355"/>
        <end position="382"/>
    </location>
</feature>
<dbReference type="PANTHER" id="PTHR33362:SF5">
    <property type="entry name" value="C4-DICARBOXYLATE TRAP TRANSPORTER LARGE PERMEASE PROTEIN DCTM"/>
    <property type="match status" value="1"/>
</dbReference>
<dbReference type="GO" id="GO:0005886">
    <property type="term" value="C:plasma membrane"/>
    <property type="evidence" value="ECO:0007669"/>
    <property type="project" value="UniProtKB-SubCell"/>
</dbReference>
<feature type="transmembrane region" description="Helical" evidence="9">
    <location>
        <begin position="617"/>
        <end position="642"/>
    </location>
</feature>
<feature type="transmembrane region" description="Helical" evidence="9">
    <location>
        <begin position="437"/>
        <end position="456"/>
    </location>
</feature>
<comment type="function">
    <text evidence="8">Part of the tripartite ATP-independent periplasmic (TRAP) transport system.</text>
</comment>
<dbReference type="GO" id="GO:0022857">
    <property type="term" value="F:transmembrane transporter activity"/>
    <property type="evidence" value="ECO:0007669"/>
    <property type="project" value="UniProtKB-UniRule"/>
</dbReference>
<feature type="transmembrane region" description="Helical" evidence="9">
    <location>
        <begin position="221"/>
        <end position="254"/>
    </location>
</feature>
<feature type="transmembrane region" description="Helical" evidence="9">
    <location>
        <begin position="529"/>
        <end position="547"/>
    </location>
</feature>
<name>A0A2R8AQC1_9RHOB</name>
<proteinExistence type="predicted"/>
<dbReference type="InterPro" id="IPR004681">
    <property type="entry name" value="TRAP_DctM"/>
</dbReference>
<feature type="transmembrane region" description="Helical" evidence="9">
    <location>
        <begin position="499"/>
        <end position="523"/>
    </location>
</feature>
<dbReference type="NCBIfam" id="TIGR00786">
    <property type="entry name" value="dctM"/>
    <property type="match status" value="1"/>
</dbReference>
<feature type="domain" description="TRAP C4-dicarboxylate transport system permease DctM subunit" evidence="11">
    <location>
        <begin position="226"/>
        <end position="638"/>
    </location>
</feature>
<feature type="transmembrane region" description="Helical" evidence="9">
    <location>
        <begin position="145"/>
        <end position="168"/>
    </location>
</feature>
<reference evidence="13" key="1">
    <citation type="submission" date="2018-03" db="EMBL/GenBank/DDBJ databases">
        <authorList>
            <person name="Rodrigo-Torres L."/>
            <person name="Arahal R. D."/>
            <person name="Lucena T."/>
        </authorList>
    </citation>
    <scope>NUCLEOTIDE SEQUENCE [LARGE SCALE GENOMIC DNA]</scope>
    <source>
        <strain evidence="13">CECT 8871</strain>
    </source>
</reference>
<dbReference type="Pfam" id="PF06808">
    <property type="entry name" value="DctM"/>
    <property type="match status" value="1"/>
</dbReference>
<keyword evidence="5 9" id="KW-0812">Transmembrane</keyword>
<keyword evidence="2 8" id="KW-0813">Transport</keyword>
<gene>
    <name evidence="12" type="primary">dctM_4</name>
    <name evidence="12" type="ORF">PRI8871_00763</name>
</gene>
<dbReference type="AlphaFoldDB" id="A0A2R8AQC1"/>
<evidence type="ECO:0000256" key="6">
    <source>
        <dbReference type="ARBA" id="ARBA00022989"/>
    </source>
</evidence>
<evidence type="ECO:0000256" key="3">
    <source>
        <dbReference type="ARBA" id="ARBA00022475"/>
    </source>
</evidence>
<dbReference type="PANTHER" id="PTHR33362">
    <property type="entry name" value="SIALIC ACID TRAP TRANSPORTER PERMEASE PROTEIN SIAT-RELATED"/>
    <property type="match status" value="1"/>
</dbReference>
<feature type="transmembrane region" description="Helical" evidence="9">
    <location>
        <begin position="462"/>
        <end position="478"/>
    </location>
</feature>
<dbReference type="EMBL" id="OMOJ01000001">
    <property type="protein sequence ID" value="SPF78170.1"/>
    <property type="molecule type" value="Genomic_DNA"/>
</dbReference>
<dbReference type="InterPro" id="IPR055348">
    <property type="entry name" value="DctQ"/>
</dbReference>
<dbReference type="Pfam" id="PF04290">
    <property type="entry name" value="DctQ"/>
    <property type="match status" value="1"/>
</dbReference>
<keyword evidence="7 9" id="KW-0472">Membrane</keyword>
<dbReference type="OrthoDB" id="9783448at2"/>
<feature type="transmembrane region" description="Helical" evidence="9">
    <location>
        <begin position="579"/>
        <end position="605"/>
    </location>
</feature>
<feature type="transmembrane region" description="Helical" evidence="9">
    <location>
        <begin position="26"/>
        <end position="47"/>
    </location>
</feature>
<keyword evidence="4 8" id="KW-0997">Cell inner membrane</keyword>
<feature type="transmembrane region" description="Helical" evidence="9">
    <location>
        <begin position="275"/>
        <end position="294"/>
    </location>
</feature>
<sequence length="646" mass="67754">MAGSISANLDGGPTWQRRLDRITEGVARRIASVAVAAVLGIAFANVLDIILRNGFGSSLYGLNEINAYLVAIGAACCLPYGLHVGAVLTIRVLDKAASDTAKLAMAVLAAMGTMAFFAAVAWRVWDVASNMARTNQTTIMTNIATAPFIFCMAVALGFAALVMLGKLVDSFIAAQRMGKPEALLAVAGSAVVIAYVLLAFLGYLPTEPFKVLRPSNPLLLALFVFAGMWVIILLSVPIGIAMGLAGIVGTAALLSPSLALEVLGSEITGFVTQDSLSVLPLFLLMGAFASLAGIGSDLYRLAYALVGHIRGGLAHASIIACALFGTLTGSSVATQMSIGRIALGEMRERNYSTELAAGSIAAGGTLGQLIPPSSALILYAILTEESVGQLFIAAVLPGVLATCMYMTAVMVWLLLFPHHAERGPRAATAELIAAAKGAWSVLALLGVVLGGIYFGFFTELEAGSVGAVGAFLIALARGKITPSSFWHTMADTTRTLAMMYSLIFGVTMLTFFFGISSVPQAFVDFVNSFGWPPLGVVVALVVCYLVLGTAMDAFAMMIITIPIFVPLVESLGFDPIWWGIMTIMCVEAGMISPPFGLNIFVISALDRNIPIGTVYKGCWPFFASAVVKIAILIAFPAIVTWLPSTM</sequence>
<evidence type="ECO:0000256" key="1">
    <source>
        <dbReference type="ARBA" id="ARBA00004429"/>
    </source>
</evidence>
<evidence type="ECO:0000259" key="11">
    <source>
        <dbReference type="Pfam" id="PF06808"/>
    </source>
</evidence>
<evidence type="ECO:0000256" key="8">
    <source>
        <dbReference type="RuleBase" id="RU369079"/>
    </source>
</evidence>
<feature type="transmembrane region" description="Helical" evidence="9">
    <location>
        <begin position="67"/>
        <end position="91"/>
    </location>
</feature>
<keyword evidence="3" id="KW-1003">Cell membrane</keyword>
<comment type="subcellular location">
    <subcellularLocation>
        <location evidence="1 8">Cell inner membrane</location>
        <topology evidence="1 8">Multi-pass membrane protein</topology>
    </subcellularLocation>
</comment>
<evidence type="ECO:0000259" key="10">
    <source>
        <dbReference type="Pfam" id="PF04290"/>
    </source>
</evidence>
<protein>
    <submittedName>
        <fullName evidence="12">C4-dicarboxylate TRAP transporter large permease protein DctM</fullName>
    </submittedName>
</protein>
<evidence type="ECO:0000256" key="4">
    <source>
        <dbReference type="ARBA" id="ARBA00022519"/>
    </source>
</evidence>
<dbReference type="InterPro" id="IPR010656">
    <property type="entry name" value="DctM"/>
</dbReference>
<evidence type="ECO:0000256" key="7">
    <source>
        <dbReference type="ARBA" id="ARBA00023136"/>
    </source>
</evidence>
<feature type="transmembrane region" description="Helical" evidence="9">
    <location>
        <begin position="388"/>
        <end position="416"/>
    </location>
</feature>
<organism evidence="12 13">
    <name type="scientific">Pseudoprimorskyibacter insulae</name>
    <dbReference type="NCBI Taxonomy" id="1695997"/>
    <lineage>
        <taxon>Bacteria</taxon>
        <taxon>Pseudomonadati</taxon>
        <taxon>Pseudomonadota</taxon>
        <taxon>Alphaproteobacteria</taxon>
        <taxon>Rhodobacterales</taxon>
        <taxon>Paracoccaceae</taxon>
        <taxon>Pseudoprimorskyibacter</taxon>
    </lineage>
</organism>
<feature type="transmembrane region" description="Helical" evidence="9">
    <location>
        <begin position="554"/>
        <end position="573"/>
    </location>
</feature>